<dbReference type="InterPro" id="IPR021717">
    <property type="entry name" value="Nucleoporin_Nup160"/>
</dbReference>
<keyword evidence="11" id="KW-1185">Reference proteome</keyword>
<keyword evidence="4" id="KW-0472">Membrane</keyword>
<dbReference type="Pfam" id="PF11715">
    <property type="entry name" value="Beta-prop_Nup120_160"/>
    <property type="match status" value="2"/>
</dbReference>
<feature type="transmembrane region" description="Helical" evidence="4">
    <location>
        <begin position="1766"/>
        <end position="1794"/>
    </location>
</feature>
<dbReference type="PANTHER" id="PTHR21286:SF0">
    <property type="entry name" value="NUCLEAR PORE COMPLEX PROTEIN NUP160"/>
    <property type="match status" value="1"/>
</dbReference>
<feature type="transmembrane region" description="Helical" evidence="4">
    <location>
        <begin position="1851"/>
        <end position="1871"/>
    </location>
</feature>
<dbReference type="PANTHER" id="PTHR21286">
    <property type="entry name" value="NUCLEAR PORE COMPLEX PROTEIN NUP160"/>
    <property type="match status" value="1"/>
</dbReference>
<dbReference type="Pfam" id="PF23347">
    <property type="entry name" value="TPR_Nup160_C"/>
    <property type="match status" value="1"/>
</dbReference>
<dbReference type="GO" id="GO:0017056">
    <property type="term" value="F:structural constituent of nuclear pore"/>
    <property type="evidence" value="ECO:0007669"/>
    <property type="project" value="TreeGrafter"/>
</dbReference>
<dbReference type="Pfam" id="PF17238">
    <property type="entry name" value="NUP160_helical_2"/>
    <property type="match status" value="1"/>
</dbReference>
<evidence type="ECO:0000259" key="6">
    <source>
        <dbReference type="Pfam" id="PF11715"/>
    </source>
</evidence>
<feature type="transmembrane region" description="Helical" evidence="4">
    <location>
        <begin position="1689"/>
        <end position="1712"/>
    </location>
</feature>
<dbReference type="InterPro" id="IPR056535">
    <property type="entry name" value="TPR_NUP160_M"/>
</dbReference>
<evidence type="ECO:0000259" key="7">
    <source>
        <dbReference type="Pfam" id="PF17238"/>
    </source>
</evidence>
<evidence type="ECO:0000313" key="10">
    <source>
        <dbReference type="EMBL" id="WMV12239.1"/>
    </source>
</evidence>
<feature type="domain" description="VTT" evidence="5">
    <location>
        <begin position="1754"/>
        <end position="1874"/>
    </location>
</feature>
<dbReference type="Proteomes" id="UP001234989">
    <property type="component" value="Chromosome 1"/>
</dbReference>
<dbReference type="InterPro" id="IPR036322">
    <property type="entry name" value="WD40_repeat_dom_sf"/>
</dbReference>
<dbReference type="SUPFAM" id="SSF50978">
    <property type="entry name" value="WD40 repeat-like"/>
    <property type="match status" value="1"/>
</dbReference>
<feature type="domain" description="Nucleoporin Nup120/160 beta-propeller" evidence="6">
    <location>
        <begin position="59"/>
        <end position="356"/>
    </location>
</feature>
<feature type="domain" description="NUP160 helical" evidence="7">
    <location>
        <begin position="606"/>
        <end position="797"/>
    </location>
</feature>
<gene>
    <name evidence="10" type="ORF">MTR67_005624</name>
</gene>
<evidence type="ECO:0000256" key="4">
    <source>
        <dbReference type="SAM" id="Phobius"/>
    </source>
</evidence>
<evidence type="ECO:0000313" key="11">
    <source>
        <dbReference type="Proteomes" id="UP001234989"/>
    </source>
</evidence>
<dbReference type="Pfam" id="PF23354">
    <property type="entry name" value="TPR_NUP160_120_M"/>
    <property type="match status" value="1"/>
</dbReference>
<dbReference type="InterPro" id="IPR059141">
    <property type="entry name" value="Beta-prop_Nup120_160"/>
</dbReference>
<feature type="domain" description="Nucleoporin Nup120/160 beta-propeller" evidence="6">
    <location>
        <begin position="466"/>
        <end position="588"/>
    </location>
</feature>
<proteinExistence type="predicted"/>
<evidence type="ECO:0000256" key="1">
    <source>
        <dbReference type="ARBA" id="ARBA00004123"/>
    </source>
</evidence>
<accession>A0AAF0PW85</accession>
<protein>
    <submittedName>
        <fullName evidence="10">Uncharacterized protein</fullName>
    </submittedName>
</protein>
<evidence type="ECO:0000256" key="3">
    <source>
        <dbReference type="ARBA" id="ARBA00023242"/>
    </source>
</evidence>
<evidence type="ECO:0000259" key="9">
    <source>
        <dbReference type="Pfam" id="PF23354"/>
    </source>
</evidence>
<comment type="subcellular location">
    <subcellularLocation>
        <location evidence="1">Nucleus</location>
    </subcellularLocation>
</comment>
<sequence>MGSRSCLAGMEVPIIGSDSVKFVQLSLPSSTSASASSPTPPNAVRDVGSCSIIGNPPAYFTWKICRSQPNVLEIMEFCGHKEFPKTGLQIVFPEALFPFAVICKNEMAFSSVKPYLLHAMTVSGVAYLIKLENISNYVSSSHLQSDDFVDFNTHPHPHQGAATAVAGIAELMVVGRSDGSVGCFQLGILDQRAPGFVQELRDDSGLGRLWGVLSRGRSNAAVQDLVISEFHQKRLLFVLHSDGSLRVWDLSNRSKIFSHSLSVSPSAGSTFVRICVENDHNNPDAITMAVLQKDESEVGTAVISLYSLYFSTGDRINLLLDPSTKSISLEESQGDLIDIKLTSNKLWILRENGLVMKELFCQNRNEELAYCYSLQDAFVAEQLFQGSENSSDDLLWLSHTVLSSSKRERVLVKPVDCSAPANQLTGCGPMVNEVSAHLGDQGSNHIEEKKHLVISFYVPKPGGQTYQDQISPFVSSVFLHRLLLPGVYHRNVLRVTLRDFSKHFTDSEFDSLTVDGLKNEILSVIQHAVGADSPISVLQSWKTFCTCYYNNWCRTNVACGLLIDSATQAVGVIRKNSVSMCRSLEDIELLVFGSSDEHGNTICSRFDSSDSDLEREILLEILQCVNILSQQLGKAAPAIFYESLLRTPSLSSEEVIPRLLKNLESGYSSSMALHVSELGTDVALDKEISYHKRLRKFSVDMFLSLHNLCSRATTWRSVLHVIESYLKFLVPRKYEHNLESEGLFTVSIALTVQATSQVAKVMFESALDVHLLLSYMVNSSSQIGMSEDEVSKVKLELVPMIQEVITEWHIINFFSTTPSESPLLEDFSSQLSSLQLDGNVDRRSWNEKLGKSEFTLAFILLLGGHSGPSIGHLPDPNSLSKSVQEFASWIIWGRTEAEPSVFFSHSIGLALMLLRHGQYDAVEYVLSLVDTYSRKEKICQSLQSDGGEWSTLLHLLGCCFIAQSQCGLHGTKKERKISEAVRCFFSYRSDLVFSLGEGINGMPRIKGAASVEGAAKALQSLPNEAGWLHLGFSQQFSPAAWKLHYYQWAMQIFEQHNMREASCQFALAALEQVDEALGSGVLDESATAVKGRLWANVFKFTLDLNYYYDAYCAIISNPDEESKTICLRRFIIVLYERGAVKILCDGQLPFIGLSEKVERELAWKAERSDVSAKPNPFKLLYAFAMQRHNWRRAASYIYLYSAQLRIHGAMRDPQRRSFILQERLNGISAAINALQLVHPAYAWIDSPLEETYSNIYPSKRARITMEEQPPGNGTQSQRQRSYLDVEKLENEFILTSAEHLLSLANVSWTFAKIETAPTDVIDLLVESSLYDMAFTVILKFWKGSALKRELERVFAAMSLKCCPKKASSVGNGHRMQSLLLTSSQDEIVVRGSPNVGPPAQESKGSSHWETLELYLEKYKKFHAKLPVVVADTLLAADSQIELPLWLVQMFKARIRSLVAVLVKVHEEIRKGVPAKSGGGMAGSESNPASLFRLYIDYGRYTEATNLLLEYIESFASLRPADIIRRKRPFAVWFPYSLIERLWCQLQQSIKLGHMVDQSEKLKKLLQGSLMNHLHQLKVDSDDVMSSVSYGTSPELCLYRSPFLARLQCDDHWTCSNRTNGVLFWFKILYVGFWCRTMMPEWTDDLEKANISSESHVKEDSEYVRLVIRNERTDEVGTSQSQSQSRKEAIVWWIKATIWCIFSVIILLVSIKWGVPFFFEKILIPTLHWEATAFGRPVLALVLVASLALFPVFLIPSGPSMWLAGMIFGYGLGFVIIMAGTTVGMILPYFVGLFFRDRIHQWLKRWPHMAAMIRLVGEGSWFHQFRVVAIFRISPFPYTVFNYAVVVTKMRFWPYFWGSVAGMAPESFIYIYSGRLIRTFADVQYGNHHLTTVEIVYNVISFIIAIVTIVAFTVYAKRTLRQLESEEENNGEGSTSNLGRLELETLPMQKSKISSVWSTL</sequence>
<feature type="transmembrane region" description="Helical" evidence="4">
    <location>
        <begin position="1733"/>
        <end position="1754"/>
    </location>
</feature>
<organism evidence="10 11">
    <name type="scientific">Solanum verrucosum</name>
    <dbReference type="NCBI Taxonomy" id="315347"/>
    <lineage>
        <taxon>Eukaryota</taxon>
        <taxon>Viridiplantae</taxon>
        <taxon>Streptophyta</taxon>
        <taxon>Embryophyta</taxon>
        <taxon>Tracheophyta</taxon>
        <taxon>Spermatophyta</taxon>
        <taxon>Magnoliopsida</taxon>
        <taxon>eudicotyledons</taxon>
        <taxon>Gunneridae</taxon>
        <taxon>Pentapetalae</taxon>
        <taxon>asterids</taxon>
        <taxon>lamiids</taxon>
        <taxon>Solanales</taxon>
        <taxon>Solanaceae</taxon>
        <taxon>Solanoideae</taxon>
        <taxon>Solaneae</taxon>
        <taxon>Solanum</taxon>
    </lineage>
</organism>
<dbReference type="InterPro" id="IPR035192">
    <property type="entry name" value="NUP160_hel_plant"/>
</dbReference>
<name>A0AAF0PW85_SOLVR</name>
<feature type="transmembrane region" description="Helical" evidence="4">
    <location>
        <begin position="1894"/>
        <end position="1915"/>
    </location>
</feature>
<dbReference type="EMBL" id="CP133612">
    <property type="protein sequence ID" value="WMV12239.1"/>
    <property type="molecule type" value="Genomic_DNA"/>
</dbReference>
<dbReference type="GO" id="GO:0005643">
    <property type="term" value="C:nuclear pore"/>
    <property type="evidence" value="ECO:0007669"/>
    <property type="project" value="UniProtKB-ARBA"/>
</dbReference>
<dbReference type="InterPro" id="IPR056536">
    <property type="entry name" value="TPR_NUP160_C"/>
</dbReference>
<dbReference type="Pfam" id="PF09335">
    <property type="entry name" value="VTT_dom"/>
    <property type="match status" value="1"/>
</dbReference>
<keyword evidence="3" id="KW-0539">Nucleus</keyword>
<feature type="domain" description="NUP160 C-terminal TPR" evidence="8">
    <location>
        <begin position="1485"/>
        <end position="1566"/>
    </location>
</feature>
<reference evidence="10" key="1">
    <citation type="submission" date="2023-08" db="EMBL/GenBank/DDBJ databases">
        <title>A de novo genome assembly of Solanum verrucosum Schlechtendal, a Mexican diploid species geographically isolated from the other diploid A-genome species in potato relatives.</title>
        <authorList>
            <person name="Hosaka K."/>
        </authorList>
    </citation>
    <scope>NUCLEOTIDE SEQUENCE</scope>
    <source>
        <tissue evidence="10">Young leaves</tissue>
    </source>
</reference>
<keyword evidence="4" id="KW-1133">Transmembrane helix</keyword>
<keyword evidence="4" id="KW-0812">Transmembrane</keyword>
<keyword evidence="2" id="KW-0813">Transport</keyword>
<evidence type="ECO:0000259" key="5">
    <source>
        <dbReference type="Pfam" id="PF09335"/>
    </source>
</evidence>
<evidence type="ECO:0000259" key="8">
    <source>
        <dbReference type="Pfam" id="PF23347"/>
    </source>
</evidence>
<feature type="domain" description="NUP160 middle TPR" evidence="9">
    <location>
        <begin position="1039"/>
        <end position="1236"/>
    </location>
</feature>
<dbReference type="InterPro" id="IPR032816">
    <property type="entry name" value="VTT_dom"/>
</dbReference>
<evidence type="ECO:0000256" key="2">
    <source>
        <dbReference type="ARBA" id="ARBA00022448"/>
    </source>
</evidence>